<keyword evidence="1" id="KW-0472">Membrane</keyword>
<keyword evidence="1" id="KW-0812">Transmembrane</keyword>
<dbReference type="KEGG" id="pbf:CFX0092_A1185"/>
<keyword evidence="1" id="KW-1133">Transmembrane helix</keyword>
<keyword evidence="3" id="KW-1185">Reference proteome</keyword>
<evidence type="ECO:0000313" key="2">
    <source>
        <dbReference type="EMBL" id="CUS03063.2"/>
    </source>
</evidence>
<evidence type="ECO:0000256" key="1">
    <source>
        <dbReference type="SAM" id="Phobius"/>
    </source>
</evidence>
<organism evidence="2 3">
    <name type="scientific">Candidatus Promineifilum breve</name>
    <dbReference type="NCBI Taxonomy" id="1806508"/>
    <lineage>
        <taxon>Bacteria</taxon>
        <taxon>Bacillati</taxon>
        <taxon>Chloroflexota</taxon>
        <taxon>Ardenticatenia</taxon>
        <taxon>Candidatus Promineifilales</taxon>
        <taxon>Candidatus Promineifilaceae</taxon>
        <taxon>Candidatus Promineifilum</taxon>
    </lineage>
</organism>
<dbReference type="Proteomes" id="UP000215027">
    <property type="component" value="Chromosome I"/>
</dbReference>
<evidence type="ECO:0000313" key="3">
    <source>
        <dbReference type="Proteomes" id="UP000215027"/>
    </source>
</evidence>
<protein>
    <submittedName>
        <fullName evidence="2">Uncharacterized protein</fullName>
    </submittedName>
</protein>
<dbReference type="EMBL" id="LN890655">
    <property type="protein sequence ID" value="CUS03063.2"/>
    <property type="molecule type" value="Genomic_DNA"/>
</dbReference>
<proteinExistence type="predicted"/>
<reference evidence="2" key="1">
    <citation type="submission" date="2016-01" db="EMBL/GenBank/DDBJ databases">
        <authorList>
            <person name="Mcilroy J.S."/>
            <person name="Karst M S."/>
            <person name="Albertsen M."/>
        </authorList>
    </citation>
    <scope>NUCLEOTIDE SEQUENCE</scope>
    <source>
        <strain evidence="2">Cfx-K</strain>
    </source>
</reference>
<dbReference type="AlphaFoldDB" id="A0A170PF96"/>
<accession>A0A170PF96</accession>
<name>A0A170PF96_9CHLR</name>
<sequence>MAAPRSIMAFGRFSMMTNRPPGGLILLTNERTTVGTRMKRIELALSAPSVSFLFAATGLIKTW</sequence>
<gene>
    <name evidence="2" type="ORF">CFX0092_A1185</name>
</gene>
<feature type="transmembrane region" description="Helical" evidence="1">
    <location>
        <begin position="41"/>
        <end position="60"/>
    </location>
</feature>